<proteinExistence type="predicted"/>
<reference evidence="2" key="1">
    <citation type="submission" date="2016-10" db="EMBL/GenBank/DDBJ databases">
        <authorList>
            <person name="de Groot N.N."/>
        </authorList>
    </citation>
    <scope>NUCLEOTIDE SEQUENCE</scope>
</reference>
<evidence type="ECO:0000313" key="2">
    <source>
        <dbReference type="EMBL" id="SFV54111.1"/>
    </source>
</evidence>
<sequence length="92" mass="10805">MNHNLFTHPTEVIVNFDEKGNYCLDKLIESQNIIDVLDDMNYDKNSLDKRLKQQIQASKLINQTKKNNLLAKLYLYLSENSYLKTIQANNKE</sequence>
<dbReference type="Pfam" id="PF17944">
    <property type="entry name" value="Arg_decarbox_C"/>
    <property type="match status" value="1"/>
</dbReference>
<gene>
    <name evidence="2" type="ORF">MNB_SV-14-811</name>
</gene>
<dbReference type="InterPro" id="IPR041128">
    <property type="entry name" value="Arg_decarbox_C"/>
</dbReference>
<protein>
    <submittedName>
        <fullName evidence="2">Arginine decarboxylase</fullName>
        <ecNumber evidence="2">4.1.1.19</ecNumber>
    </submittedName>
</protein>
<evidence type="ECO:0000259" key="1">
    <source>
        <dbReference type="Pfam" id="PF17944"/>
    </source>
</evidence>
<organism evidence="2">
    <name type="scientific">hydrothermal vent metagenome</name>
    <dbReference type="NCBI Taxonomy" id="652676"/>
    <lineage>
        <taxon>unclassified sequences</taxon>
        <taxon>metagenomes</taxon>
        <taxon>ecological metagenomes</taxon>
    </lineage>
</organism>
<dbReference type="EMBL" id="FPHN01000031">
    <property type="protein sequence ID" value="SFV54111.1"/>
    <property type="molecule type" value="Genomic_DNA"/>
</dbReference>
<keyword evidence="2" id="KW-0456">Lyase</keyword>
<dbReference type="Gene3D" id="1.10.287.3440">
    <property type="match status" value="1"/>
</dbReference>
<dbReference type="EC" id="4.1.1.19" evidence="2"/>
<name>A0A1W1BKV5_9ZZZZ</name>
<accession>A0A1W1BKV5</accession>
<feature type="domain" description="Arginine decarboxylase C-terminal helical" evidence="1">
    <location>
        <begin position="33"/>
        <end position="83"/>
    </location>
</feature>
<dbReference type="GO" id="GO:0008792">
    <property type="term" value="F:arginine decarboxylase activity"/>
    <property type="evidence" value="ECO:0007669"/>
    <property type="project" value="UniProtKB-EC"/>
</dbReference>
<dbReference type="AlphaFoldDB" id="A0A1W1BKV5"/>